<dbReference type="EMBL" id="BTSX01000004">
    <property type="protein sequence ID" value="GMS97820.1"/>
    <property type="molecule type" value="Genomic_DNA"/>
</dbReference>
<comment type="caution">
    <text evidence="1">The sequence shown here is derived from an EMBL/GenBank/DDBJ whole genome shotgun (WGS) entry which is preliminary data.</text>
</comment>
<reference evidence="1" key="1">
    <citation type="submission" date="2023-10" db="EMBL/GenBank/DDBJ databases">
        <title>Genome assembly of Pristionchus species.</title>
        <authorList>
            <person name="Yoshida K."/>
            <person name="Sommer R.J."/>
        </authorList>
    </citation>
    <scope>NUCLEOTIDE SEQUENCE</scope>
    <source>
        <strain evidence="1">RS0144</strain>
    </source>
</reference>
<gene>
    <name evidence="1" type="ORF">PENTCL1PPCAC_19995</name>
</gene>
<protein>
    <submittedName>
        <fullName evidence="1">Uncharacterized protein</fullName>
    </submittedName>
</protein>
<proteinExistence type="predicted"/>
<dbReference type="Proteomes" id="UP001432027">
    <property type="component" value="Unassembled WGS sequence"/>
</dbReference>
<name>A0AAV5TTJ3_9BILA</name>
<organism evidence="1 2">
    <name type="scientific">Pristionchus entomophagus</name>
    <dbReference type="NCBI Taxonomy" id="358040"/>
    <lineage>
        <taxon>Eukaryota</taxon>
        <taxon>Metazoa</taxon>
        <taxon>Ecdysozoa</taxon>
        <taxon>Nematoda</taxon>
        <taxon>Chromadorea</taxon>
        <taxon>Rhabditida</taxon>
        <taxon>Rhabditina</taxon>
        <taxon>Diplogasteromorpha</taxon>
        <taxon>Diplogasteroidea</taxon>
        <taxon>Neodiplogasteridae</taxon>
        <taxon>Pristionchus</taxon>
    </lineage>
</organism>
<evidence type="ECO:0000313" key="2">
    <source>
        <dbReference type="Proteomes" id="UP001432027"/>
    </source>
</evidence>
<sequence>RFVVGQCLLCGDLNQDLFQFRDHFSESHPAHYERILNNAAERLKRTQDEIKSQIWLFSSAFHTFDVDQ</sequence>
<feature type="non-terminal residue" evidence="1">
    <location>
        <position position="1"/>
    </location>
</feature>
<accession>A0AAV5TTJ3</accession>
<dbReference type="AlphaFoldDB" id="A0AAV5TTJ3"/>
<feature type="non-terminal residue" evidence="1">
    <location>
        <position position="68"/>
    </location>
</feature>
<keyword evidence="2" id="KW-1185">Reference proteome</keyword>
<evidence type="ECO:0000313" key="1">
    <source>
        <dbReference type="EMBL" id="GMS97820.1"/>
    </source>
</evidence>